<reference evidence="2 3" key="1">
    <citation type="journal article" date="2018" name="Mol. Plant">
        <title>The genome of Artemisia annua provides insight into the evolution of Asteraceae family and artemisinin biosynthesis.</title>
        <authorList>
            <person name="Shen Q."/>
            <person name="Zhang L."/>
            <person name="Liao Z."/>
            <person name="Wang S."/>
            <person name="Yan T."/>
            <person name="Shi P."/>
            <person name="Liu M."/>
            <person name="Fu X."/>
            <person name="Pan Q."/>
            <person name="Wang Y."/>
            <person name="Lv Z."/>
            <person name="Lu X."/>
            <person name="Zhang F."/>
            <person name="Jiang W."/>
            <person name="Ma Y."/>
            <person name="Chen M."/>
            <person name="Hao X."/>
            <person name="Li L."/>
            <person name="Tang Y."/>
            <person name="Lv G."/>
            <person name="Zhou Y."/>
            <person name="Sun X."/>
            <person name="Brodelius P.E."/>
            <person name="Rose J.K.C."/>
            <person name="Tang K."/>
        </authorList>
    </citation>
    <scope>NUCLEOTIDE SEQUENCE [LARGE SCALE GENOMIC DNA]</scope>
    <source>
        <strain evidence="3">cv. Huhao1</strain>
        <tissue evidence="2">Leaf</tissue>
    </source>
</reference>
<dbReference type="STRING" id="35608.A0A2U1Q0Y4"/>
<protein>
    <submittedName>
        <fullName evidence="2">Serine/threonine/dual specificity protein kinase, catalytic domain-containing protein</fullName>
    </submittedName>
</protein>
<evidence type="ECO:0000259" key="1">
    <source>
        <dbReference type="Pfam" id="PF07714"/>
    </source>
</evidence>
<evidence type="ECO:0000313" key="2">
    <source>
        <dbReference type="EMBL" id="PWA91680.1"/>
    </source>
</evidence>
<proteinExistence type="predicted"/>
<sequence length="132" mass="15440">MSVKIGVSQRHHSFRTSTVWSTNGCTDPAYQKTKSVNHKTDMYSFGIVLFELLCSRKSIIANDTNRYLARAAILHYKEKKLDKIIDWDLLKQMDPQSFNVFAEVAYECLNEEQSQRPSIDEIVTMKKRWNFN</sequence>
<dbReference type="InterPro" id="IPR001245">
    <property type="entry name" value="Ser-Thr/Tyr_kinase_cat_dom"/>
</dbReference>
<dbReference type="Proteomes" id="UP000245207">
    <property type="component" value="Unassembled WGS sequence"/>
</dbReference>
<dbReference type="Pfam" id="PF07714">
    <property type="entry name" value="PK_Tyr_Ser-Thr"/>
    <property type="match status" value="1"/>
</dbReference>
<dbReference type="PANTHER" id="PTHR27003:SF383">
    <property type="entry name" value="TYROSINE-PROTEIN KINASE, NON-RECEPTOR JAK_TYK2-RELATED"/>
    <property type="match status" value="1"/>
</dbReference>
<dbReference type="InterPro" id="IPR045272">
    <property type="entry name" value="ANXUR1/2-like"/>
</dbReference>
<dbReference type="GO" id="GO:0004714">
    <property type="term" value="F:transmembrane receptor protein tyrosine kinase activity"/>
    <property type="evidence" value="ECO:0007669"/>
    <property type="project" value="InterPro"/>
</dbReference>
<feature type="domain" description="Serine-threonine/tyrosine-protein kinase catalytic" evidence="1">
    <location>
        <begin position="32"/>
        <end position="124"/>
    </location>
</feature>
<organism evidence="2 3">
    <name type="scientific">Artemisia annua</name>
    <name type="common">Sweet wormwood</name>
    <dbReference type="NCBI Taxonomy" id="35608"/>
    <lineage>
        <taxon>Eukaryota</taxon>
        <taxon>Viridiplantae</taxon>
        <taxon>Streptophyta</taxon>
        <taxon>Embryophyta</taxon>
        <taxon>Tracheophyta</taxon>
        <taxon>Spermatophyta</taxon>
        <taxon>Magnoliopsida</taxon>
        <taxon>eudicotyledons</taxon>
        <taxon>Gunneridae</taxon>
        <taxon>Pentapetalae</taxon>
        <taxon>asterids</taxon>
        <taxon>campanulids</taxon>
        <taxon>Asterales</taxon>
        <taxon>Asteraceae</taxon>
        <taxon>Asteroideae</taxon>
        <taxon>Anthemideae</taxon>
        <taxon>Artemisiinae</taxon>
        <taxon>Artemisia</taxon>
    </lineage>
</organism>
<dbReference type="PANTHER" id="PTHR27003">
    <property type="entry name" value="OS07G0166700 PROTEIN"/>
    <property type="match status" value="1"/>
</dbReference>
<dbReference type="SUPFAM" id="SSF56112">
    <property type="entry name" value="Protein kinase-like (PK-like)"/>
    <property type="match status" value="1"/>
</dbReference>
<gene>
    <name evidence="2" type="ORF">CTI12_AA088490</name>
</gene>
<dbReference type="GO" id="GO:0005886">
    <property type="term" value="C:plasma membrane"/>
    <property type="evidence" value="ECO:0007669"/>
    <property type="project" value="TreeGrafter"/>
</dbReference>
<dbReference type="GO" id="GO:0009506">
    <property type="term" value="C:plasmodesma"/>
    <property type="evidence" value="ECO:0007669"/>
    <property type="project" value="TreeGrafter"/>
</dbReference>
<keyword evidence="2" id="KW-0808">Transferase</keyword>
<keyword evidence="3" id="KW-1185">Reference proteome</keyword>
<dbReference type="EMBL" id="PKPP01000527">
    <property type="protein sequence ID" value="PWA91680.1"/>
    <property type="molecule type" value="Genomic_DNA"/>
</dbReference>
<evidence type="ECO:0000313" key="3">
    <source>
        <dbReference type="Proteomes" id="UP000245207"/>
    </source>
</evidence>
<dbReference type="InterPro" id="IPR011009">
    <property type="entry name" value="Kinase-like_dom_sf"/>
</dbReference>
<dbReference type="AlphaFoldDB" id="A0A2U1Q0Y4"/>
<name>A0A2U1Q0Y4_ARTAN</name>
<comment type="caution">
    <text evidence="2">The sequence shown here is derived from an EMBL/GenBank/DDBJ whole genome shotgun (WGS) entry which is preliminary data.</text>
</comment>
<dbReference type="OrthoDB" id="1658195at2759"/>
<dbReference type="Gene3D" id="1.10.510.10">
    <property type="entry name" value="Transferase(Phosphotransferase) domain 1"/>
    <property type="match status" value="1"/>
</dbReference>
<keyword evidence="2" id="KW-0418">Kinase</keyword>
<accession>A0A2U1Q0Y4</accession>